<dbReference type="PRINTS" id="PR00410">
    <property type="entry name" value="PHEHYDRXLASE"/>
</dbReference>
<feature type="domain" description="FAD-binding FR-type" evidence="5">
    <location>
        <begin position="7"/>
        <end position="123"/>
    </location>
</feature>
<dbReference type="InterPro" id="IPR001433">
    <property type="entry name" value="OxRdtase_FAD/NAD-bd"/>
</dbReference>
<evidence type="ECO:0000259" key="5">
    <source>
        <dbReference type="PROSITE" id="PS51384"/>
    </source>
</evidence>
<evidence type="ECO:0000256" key="2">
    <source>
        <dbReference type="ARBA" id="ARBA00023223"/>
    </source>
</evidence>
<evidence type="ECO:0000313" key="6">
    <source>
        <dbReference type="EMBL" id="GAA4346635.1"/>
    </source>
</evidence>
<sequence length="245" mass="27890">MTEQSEAQFVECQVSLVRRMGRDVYWVELEPTEGELPAYQAGQYLMLELEDGSLRPFSIASSPLQDVLELHIRRLPGHDEADKIVSQLKHRNKVRVQMAQGACLLTDSERPAVFIAGGTGFAPFHSIIKTALREGKDRELILYWGAQTSPDLYLHREPLEWAEKHTNFTYVPVLSGLDEEWQGRKGFVHHAFMLDYDDITDMDIYIGGSEPMVISVYQDLLDRGVAKESIHSDILDIKRQMGVLD</sequence>
<dbReference type="SUPFAM" id="SSF63380">
    <property type="entry name" value="Riboflavin synthase domain-like"/>
    <property type="match status" value="1"/>
</dbReference>
<name>A0ABP8HXC8_9GAMM</name>
<keyword evidence="7" id="KW-1185">Reference proteome</keyword>
<evidence type="ECO:0000256" key="3">
    <source>
        <dbReference type="ARBA" id="ARBA00034078"/>
    </source>
</evidence>
<dbReference type="Pfam" id="PF00175">
    <property type="entry name" value="NAD_binding_1"/>
    <property type="match status" value="1"/>
</dbReference>
<dbReference type="InterPro" id="IPR039261">
    <property type="entry name" value="FNR_nucleotide-bd"/>
</dbReference>
<accession>A0ABP8HXC8</accession>
<dbReference type="EMBL" id="BAABFU010000001">
    <property type="protein sequence ID" value="GAA4346635.1"/>
    <property type="molecule type" value="Genomic_DNA"/>
</dbReference>
<evidence type="ECO:0000256" key="1">
    <source>
        <dbReference type="ARBA" id="ARBA00023002"/>
    </source>
</evidence>
<dbReference type="PRINTS" id="PR00371">
    <property type="entry name" value="FPNCR"/>
</dbReference>
<dbReference type="PANTHER" id="PTHR47354:SF7">
    <property type="entry name" value="NAD(P)H-FLAVIN REDUCTASE"/>
    <property type="match status" value="1"/>
</dbReference>
<dbReference type="PROSITE" id="PS51384">
    <property type="entry name" value="FAD_FR"/>
    <property type="match status" value="1"/>
</dbReference>
<keyword evidence="2" id="KW-0455">Luminescence</keyword>
<organism evidence="6 7">
    <name type="scientific">Kangiella taiwanensis</name>
    <dbReference type="NCBI Taxonomy" id="1079179"/>
    <lineage>
        <taxon>Bacteria</taxon>
        <taxon>Pseudomonadati</taxon>
        <taxon>Pseudomonadota</taxon>
        <taxon>Gammaproteobacteria</taxon>
        <taxon>Kangiellales</taxon>
        <taxon>Kangiellaceae</taxon>
        <taxon>Kangiella</taxon>
    </lineage>
</organism>
<dbReference type="CDD" id="cd06189">
    <property type="entry name" value="flavin_oxioreductase"/>
    <property type="match status" value="1"/>
</dbReference>
<proteinExistence type="inferred from homology"/>
<evidence type="ECO:0000256" key="4">
    <source>
        <dbReference type="ARBA" id="ARBA00038177"/>
    </source>
</evidence>
<dbReference type="InterPro" id="IPR050415">
    <property type="entry name" value="MRET"/>
</dbReference>
<dbReference type="InterPro" id="IPR017927">
    <property type="entry name" value="FAD-bd_FR_type"/>
</dbReference>
<dbReference type="InterPro" id="IPR001709">
    <property type="entry name" value="Flavoprot_Pyr_Nucl_cyt_Rdtase"/>
</dbReference>
<comment type="similarity">
    <text evidence="4">Belongs to the Fre/LuxG FAD/NAD(P) flavoprotein oxidoreductase family.</text>
</comment>
<reference evidence="7" key="1">
    <citation type="journal article" date="2019" name="Int. J. Syst. Evol. Microbiol.">
        <title>The Global Catalogue of Microorganisms (GCM) 10K type strain sequencing project: providing services to taxonomists for standard genome sequencing and annotation.</title>
        <authorList>
            <consortium name="The Broad Institute Genomics Platform"/>
            <consortium name="The Broad Institute Genome Sequencing Center for Infectious Disease"/>
            <person name="Wu L."/>
            <person name="Ma J."/>
        </authorList>
    </citation>
    <scope>NUCLEOTIDE SEQUENCE [LARGE SCALE GENOMIC DNA]</scope>
    <source>
        <strain evidence="7">JCM 17727</strain>
    </source>
</reference>
<protein>
    <recommendedName>
        <fullName evidence="5">FAD-binding FR-type domain-containing protein</fullName>
    </recommendedName>
</protein>
<gene>
    <name evidence="6" type="ORF">GCM10023150_08230</name>
</gene>
<keyword evidence="1" id="KW-0560">Oxidoreductase</keyword>
<dbReference type="RefSeq" id="WP_223576858.1">
    <property type="nucleotide sequence ID" value="NZ_BAABFU010000001.1"/>
</dbReference>
<dbReference type="SUPFAM" id="SSF52343">
    <property type="entry name" value="Ferredoxin reductase-like, C-terminal NADP-linked domain"/>
    <property type="match status" value="1"/>
</dbReference>
<dbReference type="InterPro" id="IPR017938">
    <property type="entry name" value="Riboflavin_synthase-like_b-brl"/>
</dbReference>
<dbReference type="Gene3D" id="3.40.50.80">
    <property type="entry name" value="Nucleotide-binding domain of ferredoxin-NADP reductase (FNR) module"/>
    <property type="match status" value="1"/>
</dbReference>
<comment type="cofactor">
    <cofactor evidence="3">
        <name>[2Fe-2S] cluster</name>
        <dbReference type="ChEBI" id="CHEBI:190135"/>
    </cofactor>
</comment>
<comment type="caution">
    <text evidence="6">The sequence shown here is derived from an EMBL/GenBank/DDBJ whole genome shotgun (WGS) entry which is preliminary data.</text>
</comment>
<dbReference type="PANTHER" id="PTHR47354">
    <property type="entry name" value="NADH OXIDOREDUCTASE HCR"/>
    <property type="match status" value="1"/>
</dbReference>
<dbReference type="Proteomes" id="UP001501294">
    <property type="component" value="Unassembled WGS sequence"/>
</dbReference>
<evidence type="ECO:0000313" key="7">
    <source>
        <dbReference type="Proteomes" id="UP001501294"/>
    </source>
</evidence>
<dbReference type="Gene3D" id="2.40.30.10">
    <property type="entry name" value="Translation factors"/>
    <property type="match status" value="1"/>
</dbReference>